<reference evidence="2" key="1">
    <citation type="submission" date="2022-10" db="EMBL/GenBank/DDBJ databases">
        <authorList>
            <person name="Chen Y."/>
            <person name="Dougan E. K."/>
            <person name="Chan C."/>
            <person name="Rhodes N."/>
            <person name="Thang M."/>
        </authorList>
    </citation>
    <scope>NUCLEOTIDE SEQUENCE</scope>
</reference>
<feature type="region of interest" description="Disordered" evidence="1">
    <location>
        <begin position="655"/>
        <end position="674"/>
    </location>
</feature>
<dbReference type="Proteomes" id="UP001152797">
    <property type="component" value="Unassembled WGS sequence"/>
</dbReference>
<organism evidence="2">
    <name type="scientific">Cladocopium goreaui</name>
    <dbReference type="NCBI Taxonomy" id="2562237"/>
    <lineage>
        <taxon>Eukaryota</taxon>
        <taxon>Sar</taxon>
        <taxon>Alveolata</taxon>
        <taxon>Dinophyceae</taxon>
        <taxon>Suessiales</taxon>
        <taxon>Symbiodiniaceae</taxon>
        <taxon>Cladocopium</taxon>
    </lineage>
</organism>
<dbReference type="EMBL" id="CAMXCT020005528">
    <property type="protein sequence ID" value="CAL1165945.1"/>
    <property type="molecule type" value="Genomic_DNA"/>
</dbReference>
<dbReference type="EMBL" id="CAMXCT030005528">
    <property type="protein sequence ID" value="CAL4799882.1"/>
    <property type="molecule type" value="Genomic_DNA"/>
</dbReference>
<comment type="caution">
    <text evidence="2">The sequence shown here is derived from an EMBL/GenBank/DDBJ whole genome shotgun (WGS) entry which is preliminary data.</text>
</comment>
<evidence type="ECO:0000313" key="2">
    <source>
        <dbReference type="EMBL" id="CAI4012570.1"/>
    </source>
</evidence>
<dbReference type="AlphaFoldDB" id="A0A9P1DMZ1"/>
<sequence>MSFMPGTAIRRDDFMDNIADSLGDGVCAAKTIKSLSASVVGSDTSNASRDMHKLLDRLDYKLPIDIETMNHVCHTADVQELRTYHVKPESWLQFWMNEEPSILGGWHGDVNQNFESFWKTFQVSHPGHAVFQHHNGRLDRVAPVIIHGDEGRAVKRTNYWVLSMQSPFGSLNDPSLQCTCREDFAHRQSGLPSFEPDLAAVDPKYLQASRAQTTNYKGHSYLSHWLLFGVGGWIYKRHSHIIDELVLEISQNLQKLFHQGINTNQGTIFAALVAVKGDLDFEKKLMSLTRSYAHVGTKNCLEICHLCKAGGPGCFFEDFSEAPGWLETVGTERPWNGDDPPAFSQIPFDDTFPEKLLQLDIFHVCKLGVFRDIIGGILILLLRLKFFDYEGSTINMEDRMNRAHGSFALWCTTLSKSPGLRSFSMRYFNMKSLLSAPWANSKGSDSVLLLQWLQHTLHVNINYPNVAGYEQLLKRMLQVVDAALGIRMVHSHRLWLERHCAHMLYYKIMTTLRGYTALARDALRLQVRAFVQKPKQHSLHHIGHELKSELQKGATLILNPQCFGCEMSEDFIGRVSRLSRRVGFRLVHLRVIQRYFVKVRVLLDKRRKLNPERVWTKKTPIGFAKRVGRKLARSPVPTALSAGLVSSDLATASAKTKKKKTKLWMHQTHEHPKD</sequence>
<evidence type="ECO:0000256" key="1">
    <source>
        <dbReference type="SAM" id="MobiDB-lite"/>
    </source>
</evidence>
<dbReference type="EMBL" id="CAMXCT010005528">
    <property type="protein sequence ID" value="CAI4012570.1"/>
    <property type="molecule type" value="Genomic_DNA"/>
</dbReference>
<accession>A0A9P1DMZ1</accession>
<evidence type="ECO:0000313" key="3">
    <source>
        <dbReference type="EMBL" id="CAL1165945.1"/>
    </source>
</evidence>
<keyword evidence="4" id="KW-1185">Reference proteome</keyword>
<proteinExistence type="predicted"/>
<dbReference type="OrthoDB" id="446279at2759"/>
<evidence type="ECO:0000313" key="4">
    <source>
        <dbReference type="Proteomes" id="UP001152797"/>
    </source>
</evidence>
<protein>
    <submittedName>
        <fullName evidence="2">Uncharacterized protein</fullName>
    </submittedName>
</protein>
<name>A0A9P1DMZ1_9DINO</name>
<reference evidence="3" key="2">
    <citation type="submission" date="2024-04" db="EMBL/GenBank/DDBJ databases">
        <authorList>
            <person name="Chen Y."/>
            <person name="Shah S."/>
            <person name="Dougan E. K."/>
            <person name="Thang M."/>
            <person name="Chan C."/>
        </authorList>
    </citation>
    <scope>NUCLEOTIDE SEQUENCE [LARGE SCALE GENOMIC DNA]</scope>
</reference>
<gene>
    <name evidence="2" type="ORF">C1SCF055_LOCUS37617</name>
</gene>